<dbReference type="SUPFAM" id="SSF52151">
    <property type="entry name" value="FabD/lysophospholipase-like"/>
    <property type="match status" value="1"/>
</dbReference>
<dbReference type="RefSeq" id="WP_165203917.1">
    <property type="nucleotide sequence ID" value="NZ_CP025086.1"/>
</dbReference>
<dbReference type="Proteomes" id="UP000256900">
    <property type="component" value="Unassembled WGS sequence"/>
</dbReference>
<feature type="short sequence motif" description="GXGXXG" evidence="4">
    <location>
        <begin position="33"/>
        <end position="38"/>
    </location>
</feature>
<feature type="short sequence motif" description="DGA/G" evidence="4">
    <location>
        <begin position="207"/>
        <end position="209"/>
    </location>
</feature>
<feature type="active site" description="Nucleophile" evidence="4">
    <location>
        <position position="63"/>
    </location>
</feature>
<dbReference type="PANTHER" id="PTHR14226">
    <property type="entry name" value="NEUROPATHY TARGET ESTERASE/SWISS CHEESE D.MELANOGASTER"/>
    <property type="match status" value="1"/>
</dbReference>
<dbReference type="InterPro" id="IPR016035">
    <property type="entry name" value="Acyl_Trfase/lysoPLipase"/>
</dbReference>
<feature type="short sequence motif" description="GXSXG" evidence="4">
    <location>
        <begin position="61"/>
        <end position="65"/>
    </location>
</feature>
<evidence type="ECO:0000256" key="1">
    <source>
        <dbReference type="ARBA" id="ARBA00022801"/>
    </source>
</evidence>
<protein>
    <submittedName>
        <fullName evidence="6">NTE family protein</fullName>
    </submittedName>
</protein>
<evidence type="ECO:0000256" key="3">
    <source>
        <dbReference type="ARBA" id="ARBA00023098"/>
    </source>
</evidence>
<dbReference type="InterPro" id="IPR002641">
    <property type="entry name" value="PNPLA_dom"/>
</dbReference>
<keyword evidence="7" id="KW-1185">Reference proteome</keyword>
<dbReference type="PROSITE" id="PS51635">
    <property type="entry name" value="PNPLA"/>
    <property type="match status" value="1"/>
</dbReference>
<evidence type="ECO:0000259" key="5">
    <source>
        <dbReference type="PROSITE" id="PS51635"/>
    </source>
</evidence>
<proteinExistence type="predicted"/>
<gene>
    <name evidence="6" type="ORF">DES32_1123</name>
</gene>
<organism evidence="6 7">
    <name type="scientific">Methylovirgula ligni</name>
    <dbReference type="NCBI Taxonomy" id="569860"/>
    <lineage>
        <taxon>Bacteria</taxon>
        <taxon>Pseudomonadati</taxon>
        <taxon>Pseudomonadota</taxon>
        <taxon>Alphaproteobacteria</taxon>
        <taxon>Hyphomicrobiales</taxon>
        <taxon>Beijerinckiaceae</taxon>
        <taxon>Methylovirgula</taxon>
    </lineage>
</organism>
<dbReference type="AlphaFoldDB" id="A0A3D9Z0H4"/>
<comment type="caution">
    <text evidence="6">The sequence shown here is derived from an EMBL/GenBank/DDBJ whole genome shotgun (WGS) entry which is preliminary data.</text>
</comment>
<evidence type="ECO:0000256" key="4">
    <source>
        <dbReference type="PROSITE-ProRule" id="PRU01161"/>
    </source>
</evidence>
<feature type="active site" description="Proton acceptor" evidence="4">
    <location>
        <position position="207"/>
    </location>
</feature>
<keyword evidence="1 4" id="KW-0378">Hydrolase</keyword>
<dbReference type="GO" id="GO:0016042">
    <property type="term" value="P:lipid catabolic process"/>
    <property type="evidence" value="ECO:0007669"/>
    <property type="project" value="UniProtKB-UniRule"/>
</dbReference>
<evidence type="ECO:0000313" key="7">
    <source>
        <dbReference type="Proteomes" id="UP000256900"/>
    </source>
</evidence>
<dbReference type="EMBL" id="QUMO01000002">
    <property type="protein sequence ID" value="REF87500.1"/>
    <property type="molecule type" value="Genomic_DNA"/>
</dbReference>
<dbReference type="GO" id="GO:0016787">
    <property type="term" value="F:hydrolase activity"/>
    <property type="evidence" value="ECO:0007669"/>
    <property type="project" value="UniProtKB-UniRule"/>
</dbReference>
<reference evidence="6 7" key="1">
    <citation type="submission" date="2018-08" db="EMBL/GenBank/DDBJ databases">
        <title>Genomic Encyclopedia of Type Strains, Phase IV (KMG-IV): sequencing the most valuable type-strain genomes for metagenomic binning, comparative biology and taxonomic classification.</title>
        <authorList>
            <person name="Goeker M."/>
        </authorList>
    </citation>
    <scope>NUCLEOTIDE SEQUENCE [LARGE SCALE GENOMIC DNA]</scope>
    <source>
        <strain evidence="6 7">BW863</strain>
    </source>
</reference>
<dbReference type="InterPro" id="IPR050301">
    <property type="entry name" value="NTE"/>
</dbReference>
<dbReference type="Gene3D" id="3.40.1090.10">
    <property type="entry name" value="Cytosolic phospholipase A2 catalytic domain"/>
    <property type="match status" value="2"/>
</dbReference>
<accession>A0A3D9Z0H4</accession>
<evidence type="ECO:0000313" key="6">
    <source>
        <dbReference type="EMBL" id="REF87500.1"/>
    </source>
</evidence>
<feature type="domain" description="PNPLA" evidence="5">
    <location>
        <begin position="29"/>
        <end position="220"/>
    </location>
</feature>
<dbReference type="Pfam" id="PF01734">
    <property type="entry name" value="Patatin"/>
    <property type="match status" value="1"/>
</dbReference>
<keyword evidence="2 4" id="KW-0442">Lipid degradation</keyword>
<name>A0A3D9Z0H4_9HYPH</name>
<sequence>MNLRETLGQRLEVAFGRRTGAWPPPRLSLALQGGGSFGAFTWGVLDRLLESGDVDFDTVSGTSAGAFNAVLLADGLAAGGRDAAREKLAHFWERLSRTAAFGPFGSSAHFAPGGAAGAISLWTRLLSPYQFNPLDLNPLRTMLNEEVDFERLRFSSPIGLLIAATRVVDGRARMFSNAEINADVVLASACLPLYSHAVTIDNVAYWDGGYSANPPLLDLVAVSRALDLLIVQITPALSTETPTSAQEIMRRLDQITFNSSLQAELASLARRTDRSRQLSGLLSSEGRKLRRLAIHHISAEEEFAGLSDASANNLDWSFLTTLRDHGRAAANTWLVGKAAAREEPRAIAPLKAAMTI</sequence>
<keyword evidence="3 4" id="KW-0443">Lipid metabolism</keyword>
<evidence type="ECO:0000256" key="2">
    <source>
        <dbReference type="ARBA" id="ARBA00022963"/>
    </source>
</evidence>
<dbReference type="PANTHER" id="PTHR14226:SF78">
    <property type="entry name" value="SLR0060 PROTEIN"/>
    <property type="match status" value="1"/>
</dbReference>